<evidence type="ECO:0000259" key="2">
    <source>
        <dbReference type="Pfam" id="PF01757"/>
    </source>
</evidence>
<dbReference type="InterPro" id="IPR002656">
    <property type="entry name" value="Acyl_transf_3_dom"/>
</dbReference>
<feature type="transmembrane region" description="Helical" evidence="1">
    <location>
        <begin position="112"/>
        <end position="132"/>
    </location>
</feature>
<feature type="transmembrane region" description="Helical" evidence="1">
    <location>
        <begin position="311"/>
        <end position="329"/>
    </location>
</feature>
<organism evidence="3 4">
    <name type="scientific">Sphingomonas paucimobilis NBRC 13935</name>
    <dbReference type="NCBI Taxonomy" id="1219050"/>
    <lineage>
        <taxon>Bacteria</taxon>
        <taxon>Pseudomonadati</taxon>
        <taxon>Pseudomonadota</taxon>
        <taxon>Alphaproteobacteria</taxon>
        <taxon>Sphingomonadales</taxon>
        <taxon>Sphingomonadaceae</taxon>
        <taxon>Sphingomonas</taxon>
    </lineage>
</organism>
<feature type="transmembrane region" description="Helical" evidence="1">
    <location>
        <begin position="270"/>
        <end position="291"/>
    </location>
</feature>
<keyword evidence="4" id="KW-1185">Reference proteome</keyword>
<feature type="transmembrane region" description="Helical" evidence="1">
    <location>
        <begin position="171"/>
        <end position="189"/>
    </location>
</feature>
<evidence type="ECO:0000256" key="1">
    <source>
        <dbReference type="SAM" id="Phobius"/>
    </source>
</evidence>
<proteinExistence type="predicted"/>
<feature type="transmembrane region" description="Helical" evidence="1">
    <location>
        <begin position="341"/>
        <end position="361"/>
    </location>
</feature>
<reference evidence="3 4" key="1">
    <citation type="submission" date="2014-08" db="EMBL/GenBank/DDBJ databases">
        <title>Whole genome shotgun sequence of Sphingomonas paucimobilis NBRC 13935.</title>
        <authorList>
            <person name="Hosoyama A."/>
            <person name="Hashimoto M."/>
            <person name="Hosoyama Y."/>
            <person name="Noguchi M."/>
            <person name="Uohara A."/>
            <person name="Ohji S."/>
            <person name="Katano-Makiyama Y."/>
            <person name="Ichikawa N."/>
            <person name="Kimura A."/>
            <person name="Yamazoe A."/>
            <person name="Fujita N."/>
        </authorList>
    </citation>
    <scope>NUCLEOTIDE SEQUENCE [LARGE SCALE GENOMIC DNA]</scope>
    <source>
        <strain evidence="3 4">NBRC 13935</strain>
    </source>
</reference>
<feature type="domain" description="Acyltransferase 3" evidence="2">
    <location>
        <begin position="34"/>
        <end position="386"/>
    </location>
</feature>
<comment type="caution">
    <text evidence="3">The sequence shown here is derived from an EMBL/GenBank/DDBJ whole genome shotgun (WGS) entry which is preliminary data.</text>
</comment>
<protein>
    <submittedName>
        <fullName evidence="3">DNA, contig: SP657</fullName>
    </submittedName>
</protein>
<keyword evidence="1" id="KW-1133">Transmembrane helix</keyword>
<sequence>MDMDPYIRARRCGSKSVLYQTPRMTAAAPIPRHYGLDWLRIGAFAILILYHIGMVFVPWGFHVQLASLPWVAIPMLASNPWRLMLLFVVSGYATRALAVRHPSILSFVRGRSIRLLVPLAFGIAVLVPPQIWAELVSKYGYPGSYWTFWTRDWLSFRRIGGVVPTPAWNHLWFVGYLWAYTMAIALMLAVGHPWARAAQRLFDRIFGGWGGVILPVGWLMLVDIHWFPGESETHGLIDDGLAHLLYFPALLFGFGMAGSERVLDSFRRGWIVAGIIALLSYGVAAGLELRWPGLAGAPAGLGNIFAGARAVQGWMAVVALIGIAERFWNRDHVWRRTLTEAVFPFYLIHQTIIILVALALQGAGWPLAFDALILIIATVAGCWLFYLVGRRVRWLRPLIGLRPGDGSKRAI</sequence>
<dbReference type="Pfam" id="PF01757">
    <property type="entry name" value="Acyl_transf_3"/>
    <property type="match status" value="1"/>
</dbReference>
<feature type="transmembrane region" description="Helical" evidence="1">
    <location>
        <begin position="41"/>
        <end position="61"/>
    </location>
</feature>
<dbReference type="InterPro" id="IPR050623">
    <property type="entry name" value="Glucan_succinyl_AcylTrfase"/>
</dbReference>
<feature type="transmembrane region" description="Helical" evidence="1">
    <location>
        <begin position="201"/>
        <end position="221"/>
    </location>
</feature>
<dbReference type="GO" id="GO:0016747">
    <property type="term" value="F:acyltransferase activity, transferring groups other than amino-acyl groups"/>
    <property type="evidence" value="ECO:0007669"/>
    <property type="project" value="InterPro"/>
</dbReference>
<gene>
    <name evidence="3" type="ORF">SP6_57_00460</name>
</gene>
<dbReference type="AlphaFoldDB" id="A0A0C9NL94"/>
<feature type="transmembrane region" description="Helical" evidence="1">
    <location>
        <begin position="367"/>
        <end position="388"/>
    </location>
</feature>
<accession>A0A0C9NL94</accession>
<name>A0A0C9NL94_SPHPI</name>
<feature type="transmembrane region" description="Helical" evidence="1">
    <location>
        <begin position="241"/>
        <end position="258"/>
    </location>
</feature>
<dbReference type="Proteomes" id="UP000032025">
    <property type="component" value="Unassembled WGS sequence"/>
</dbReference>
<keyword evidence="1" id="KW-0472">Membrane</keyword>
<dbReference type="EMBL" id="BBJS01000057">
    <property type="protein sequence ID" value="GAN15428.1"/>
    <property type="molecule type" value="Genomic_DNA"/>
</dbReference>
<feature type="transmembrane region" description="Helical" evidence="1">
    <location>
        <begin position="81"/>
        <end position="100"/>
    </location>
</feature>
<dbReference type="PANTHER" id="PTHR36927:SF3">
    <property type="entry name" value="GLUCANS BIOSYNTHESIS PROTEIN C"/>
    <property type="match status" value="1"/>
</dbReference>
<evidence type="ECO:0000313" key="3">
    <source>
        <dbReference type="EMBL" id="GAN15428.1"/>
    </source>
</evidence>
<dbReference type="PANTHER" id="PTHR36927">
    <property type="entry name" value="BLR4337 PROTEIN"/>
    <property type="match status" value="1"/>
</dbReference>
<evidence type="ECO:0000313" key="4">
    <source>
        <dbReference type="Proteomes" id="UP000032025"/>
    </source>
</evidence>
<keyword evidence="1" id="KW-0812">Transmembrane</keyword>